<accession>A0AAI8KBF5</accession>
<keyword evidence="4" id="KW-1185">Reference proteome</keyword>
<feature type="domain" description="Ferric siderophore reductase C-terminal" evidence="2">
    <location>
        <begin position="217"/>
        <end position="237"/>
    </location>
</feature>
<dbReference type="Pfam" id="PF06276">
    <property type="entry name" value="FhuF"/>
    <property type="match status" value="1"/>
</dbReference>
<evidence type="ECO:0000313" key="4">
    <source>
        <dbReference type="Proteomes" id="UP000258127"/>
    </source>
</evidence>
<dbReference type="PRINTS" id="PR01714">
    <property type="entry name" value="2FE2SRDCTASE"/>
</dbReference>
<feature type="domain" description="Aerobactin siderophore biosynthesis IucA/IucC-like C-terminal" evidence="1">
    <location>
        <begin position="62"/>
        <end position="206"/>
    </location>
</feature>
<name>A0AAI8KBF5_9PSED</name>
<dbReference type="GO" id="GO:0003824">
    <property type="term" value="F:catalytic activity"/>
    <property type="evidence" value="ECO:0007669"/>
    <property type="project" value="UniProtKB-ARBA"/>
</dbReference>
<dbReference type="AlphaFoldDB" id="A0AAI8KBF5"/>
<proteinExistence type="predicted"/>
<dbReference type="InterPro" id="IPR008090">
    <property type="entry name" value="Fe_iron_reduct"/>
</dbReference>
<dbReference type="InterPro" id="IPR022770">
    <property type="entry name" value="IucA/IucC-like_C"/>
</dbReference>
<reference evidence="3 4" key="1">
    <citation type="submission" date="2018-08" db="EMBL/GenBank/DDBJ databases">
        <authorList>
            <person name="Lee Y."/>
            <person name="Kakembo D."/>
        </authorList>
    </citation>
    <scope>NUCLEOTIDE SEQUENCE [LARGE SCALE GENOMIC DNA]</scope>
    <source>
        <strain evidence="3 4">JBCS1880</strain>
    </source>
</reference>
<dbReference type="Pfam" id="PF11575">
    <property type="entry name" value="FhuF_C"/>
    <property type="match status" value="1"/>
</dbReference>
<sequence length="246" mass="27478">MIPSLAPLYVGPLADFAEKLQWRQTPRVDQAGDAFFAAKPFARFLDGLQVRHRTDERIALASLWSKWYFSTFLGPYMGANLLLQRQLPIALEQTGLVLGDDDRPQALHLASDGQLIEHREGFARFHDLIEHHLTPVIQSLASATGASPRLFWSNAGNTFEFVTTRLELHPLAVSGCTAAAHEVLNARLLPDGRRNPLFAPVRYLPAAPGDEEPPRLRRICCIRYRLAGVGYCSSCPLECRHAARTR</sequence>
<dbReference type="GO" id="GO:0051537">
    <property type="term" value="F:2 iron, 2 sulfur cluster binding"/>
    <property type="evidence" value="ECO:0007669"/>
    <property type="project" value="InterPro"/>
</dbReference>
<evidence type="ECO:0000259" key="2">
    <source>
        <dbReference type="Pfam" id="PF11575"/>
    </source>
</evidence>
<dbReference type="Proteomes" id="UP000258127">
    <property type="component" value="Chromosome"/>
</dbReference>
<gene>
    <name evidence="3" type="primary">fhuF</name>
    <name evidence="3" type="ORF">DZC75_11785</name>
</gene>
<evidence type="ECO:0000313" key="3">
    <source>
        <dbReference type="EMBL" id="AXO88642.1"/>
    </source>
</evidence>
<organism evidence="3 4">
    <name type="scientific">Pseudomonas parafulva</name>
    <dbReference type="NCBI Taxonomy" id="157782"/>
    <lineage>
        <taxon>Bacteria</taxon>
        <taxon>Pseudomonadati</taxon>
        <taxon>Pseudomonadota</taxon>
        <taxon>Gammaproteobacteria</taxon>
        <taxon>Pseudomonadales</taxon>
        <taxon>Pseudomonadaceae</taxon>
        <taxon>Pseudomonas</taxon>
    </lineage>
</organism>
<evidence type="ECO:0000259" key="1">
    <source>
        <dbReference type="Pfam" id="PF06276"/>
    </source>
</evidence>
<protein>
    <submittedName>
        <fullName evidence="3">Siderophore-iron reductase FhuF</fullName>
    </submittedName>
</protein>
<dbReference type="NCBIfam" id="TIGR03951">
    <property type="entry name" value="Fe_III_red_FhuF"/>
    <property type="match status" value="1"/>
</dbReference>
<dbReference type="KEGG" id="ppv:NJ69_08575"/>
<dbReference type="InterPro" id="IPR024726">
    <property type="entry name" value="FhuF_C"/>
</dbReference>
<dbReference type="RefSeq" id="WP_029612479.1">
    <property type="nucleotide sequence ID" value="NZ_CP009747.1"/>
</dbReference>
<dbReference type="EMBL" id="CP031641">
    <property type="protein sequence ID" value="AXO88642.1"/>
    <property type="molecule type" value="Genomic_DNA"/>
</dbReference>